<name>A0AAN6P6B8_9PEZI</name>
<evidence type="ECO:0000313" key="2">
    <source>
        <dbReference type="Proteomes" id="UP001303115"/>
    </source>
</evidence>
<accession>A0AAN6P6B8</accession>
<evidence type="ECO:0000313" key="1">
    <source>
        <dbReference type="EMBL" id="KAK4031565.1"/>
    </source>
</evidence>
<dbReference type="Proteomes" id="UP001303115">
    <property type="component" value="Unassembled WGS sequence"/>
</dbReference>
<gene>
    <name evidence="1" type="ORF">C8A01DRAFT_21239</name>
</gene>
<protein>
    <submittedName>
        <fullName evidence="1">Uncharacterized protein</fullName>
    </submittedName>
</protein>
<comment type="caution">
    <text evidence="1">The sequence shown here is derived from an EMBL/GenBank/DDBJ whole genome shotgun (WGS) entry which is preliminary data.</text>
</comment>
<dbReference type="EMBL" id="MU854761">
    <property type="protein sequence ID" value="KAK4031565.1"/>
    <property type="molecule type" value="Genomic_DNA"/>
</dbReference>
<sequence>MSLSTIVLPKPALGQDVQLGMLYDVRSGQFFASLSLWDNDVVNAKQQLEG</sequence>
<dbReference type="AlphaFoldDB" id="A0AAN6P6B8"/>
<keyword evidence="2" id="KW-1185">Reference proteome</keyword>
<proteinExistence type="predicted"/>
<reference evidence="2" key="1">
    <citation type="journal article" date="2023" name="Mol. Phylogenet. Evol.">
        <title>Genome-scale phylogeny and comparative genomics of the fungal order Sordariales.</title>
        <authorList>
            <person name="Hensen N."/>
            <person name="Bonometti L."/>
            <person name="Westerberg I."/>
            <person name="Brannstrom I.O."/>
            <person name="Guillou S."/>
            <person name="Cros-Aarteil S."/>
            <person name="Calhoun S."/>
            <person name="Haridas S."/>
            <person name="Kuo A."/>
            <person name="Mondo S."/>
            <person name="Pangilinan J."/>
            <person name="Riley R."/>
            <person name="LaButti K."/>
            <person name="Andreopoulos B."/>
            <person name="Lipzen A."/>
            <person name="Chen C."/>
            <person name="Yan M."/>
            <person name="Daum C."/>
            <person name="Ng V."/>
            <person name="Clum A."/>
            <person name="Steindorff A."/>
            <person name="Ohm R.A."/>
            <person name="Martin F."/>
            <person name="Silar P."/>
            <person name="Natvig D.O."/>
            <person name="Lalanne C."/>
            <person name="Gautier V."/>
            <person name="Ament-Velasquez S.L."/>
            <person name="Kruys A."/>
            <person name="Hutchinson M.I."/>
            <person name="Powell A.J."/>
            <person name="Barry K."/>
            <person name="Miller A.N."/>
            <person name="Grigoriev I.V."/>
            <person name="Debuchy R."/>
            <person name="Gladieux P."/>
            <person name="Hiltunen Thoren M."/>
            <person name="Johannesson H."/>
        </authorList>
    </citation>
    <scope>NUCLEOTIDE SEQUENCE [LARGE SCALE GENOMIC DNA]</scope>
    <source>
        <strain evidence="2">CBS 284.82</strain>
    </source>
</reference>
<organism evidence="1 2">
    <name type="scientific">Parachaetomium inaequale</name>
    <dbReference type="NCBI Taxonomy" id="2588326"/>
    <lineage>
        <taxon>Eukaryota</taxon>
        <taxon>Fungi</taxon>
        <taxon>Dikarya</taxon>
        <taxon>Ascomycota</taxon>
        <taxon>Pezizomycotina</taxon>
        <taxon>Sordariomycetes</taxon>
        <taxon>Sordariomycetidae</taxon>
        <taxon>Sordariales</taxon>
        <taxon>Chaetomiaceae</taxon>
        <taxon>Parachaetomium</taxon>
    </lineage>
</organism>